<evidence type="ECO:0008006" key="2">
    <source>
        <dbReference type="Google" id="ProtNLM"/>
    </source>
</evidence>
<dbReference type="GO" id="GO:0005743">
    <property type="term" value="C:mitochondrial inner membrane"/>
    <property type="evidence" value="ECO:0007669"/>
    <property type="project" value="TreeGrafter"/>
</dbReference>
<dbReference type="EMBL" id="HBIO01023759">
    <property type="protein sequence ID" value="CAE0473406.1"/>
    <property type="molecule type" value="Transcribed_RNA"/>
</dbReference>
<dbReference type="GO" id="GO:0008682">
    <property type="term" value="F:3-demethoxyubiquinol 3-hydroxylase activity"/>
    <property type="evidence" value="ECO:0007669"/>
    <property type="project" value="TreeGrafter"/>
</dbReference>
<organism evidence="1">
    <name type="scientific">Chaetoceros debilis</name>
    <dbReference type="NCBI Taxonomy" id="122233"/>
    <lineage>
        <taxon>Eukaryota</taxon>
        <taxon>Sar</taxon>
        <taxon>Stramenopiles</taxon>
        <taxon>Ochrophyta</taxon>
        <taxon>Bacillariophyta</taxon>
        <taxon>Coscinodiscophyceae</taxon>
        <taxon>Chaetocerotophycidae</taxon>
        <taxon>Chaetocerotales</taxon>
        <taxon>Chaetocerotaceae</taxon>
        <taxon>Chaetoceros</taxon>
    </lineage>
</organism>
<dbReference type="PANTHER" id="PTHR11237">
    <property type="entry name" value="COENZYME Q10 BIOSYNTHESIS PROTEIN 7"/>
    <property type="match status" value="1"/>
</dbReference>
<dbReference type="PANTHER" id="PTHR11237:SF4">
    <property type="entry name" value="5-DEMETHOXYUBIQUINONE HYDROXYLASE, MITOCHONDRIAL"/>
    <property type="match status" value="1"/>
</dbReference>
<evidence type="ECO:0000313" key="1">
    <source>
        <dbReference type="EMBL" id="CAE0473406.1"/>
    </source>
</evidence>
<gene>
    <name evidence="1" type="ORF">CDEB00056_LOCUS18259</name>
</gene>
<reference evidence="1" key="1">
    <citation type="submission" date="2021-01" db="EMBL/GenBank/DDBJ databases">
        <authorList>
            <person name="Corre E."/>
            <person name="Pelletier E."/>
            <person name="Niang G."/>
            <person name="Scheremetjew M."/>
            <person name="Finn R."/>
            <person name="Kale V."/>
            <person name="Holt S."/>
            <person name="Cochrane G."/>
            <person name="Meng A."/>
            <person name="Brown T."/>
            <person name="Cohen L."/>
        </authorList>
    </citation>
    <scope>NUCLEOTIDE SEQUENCE</scope>
    <source>
        <strain evidence="1">MM31A-1</strain>
    </source>
</reference>
<accession>A0A7S3QD80</accession>
<proteinExistence type="predicted"/>
<protein>
    <recommendedName>
        <fullName evidence="2">Ubiquinone biosynthesis protein COQ7</fullName>
    </recommendedName>
</protein>
<name>A0A7S3QD80_9STRA</name>
<dbReference type="GO" id="GO:0006744">
    <property type="term" value="P:ubiquinone biosynthetic process"/>
    <property type="evidence" value="ECO:0007669"/>
    <property type="project" value="InterPro"/>
</dbReference>
<sequence>MSLRLFHICRAGGRKASSIAFNSMKLRHVSTSDLHKEKDHKRKESSEDTFDFNKIRNEIRDNWLKSEAASPDGARTKARYCCFTLQDAHREYLKPSANWHWLDRELSSNVAGETGAVHIYKGALAAMKVRPLSFSCSSDAADFAMEHVANESAHLRMFQAVVPHGKHTRLLPMWRAAGWVLGFFPTLLGGSKALYVTVESVETFVEEHFQEQIVPLKKQDSCPELLRLLEHCCEDEVHHKEDAERRLLNYQDISKGDSNYQKFDAWWVTPWSKIVRTSSTVAAEIARRI</sequence>
<dbReference type="InterPro" id="IPR011566">
    <property type="entry name" value="Ubq_synth_Coq7"/>
</dbReference>
<dbReference type="AlphaFoldDB" id="A0A7S3QD80"/>
<dbReference type="Pfam" id="PF03232">
    <property type="entry name" value="COQ7"/>
    <property type="match status" value="1"/>
</dbReference>